<dbReference type="Proteomes" id="UP000234855">
    <property type="component" value="Unassembled WGS sequence"/>
</dbReference>
<reference evidence="1 2" key="1">
    <citation type="submission" date="2017-07" db="EMBL/GenBank/DDBJ databases">
        <title>Bifidobacterium novel species.</title>
        <authorList>
            <person name="Lugli G.A."/>
            <person name="Milani C."/>
            <person name="Duranti S."/>
            <person name="Mangifesta M."/>
        </authorList>
    </citation>
    <scope>NUCLEOTIDE SEQUENCE [LARGE SCALE GENOMIC DNA]</scope>
    <source>
        <strain evidence="1 2">45</strain>
    </source>
</reference>
<name>A0A2N5ISP4_9BIFI</name>
<dbReference type="PROSITE" id="PS01302">
    <property type="entry name" value="UPF0758"/>
    <property type="match status" value="1"/>
</dbReference>
<accession>A0A2N5ISP4</accession>
<dbReference type="EMBL" id="NMWV01000011">
    <property type="protein sequence ID" value="PLS24980.1"/>
    <property type="molecule type" value="Genomic_DNA"/>
</dbReference>
<protein>
    <submittedName>
        <fullName evidence="1">Uncharacterized protein</fullName>
    </submittedName>
</protein>
<dbReference type="AlphaFoldDB" id="A0A2N5ISP4"/>
<dbReference type="InterPro" id="IPR020891">
    <property type="entry name" value="UPF0758_CS"/>
</dbReference>
<evidence type="ECO:0000313" key="1">
    <source>
        <dbReference type="EMBL" id="PLS24980.1"/>
    </source>
</evidence>
<comment type="caution">
    <text evidence="1">The sequence shown here is derived from an EMBL/GenBank/DDBJ whole genome shotgun (WGS) entry which is preliminary data.</text>
</comment>
<organism evidence="1 2">
    <name type="scientific">Bifidobacterium imperatoris</name>
    <dbReference type="NCBI Taxonomy" id="2020965"/>
    <lineage>
        <taxon>Bacteria</taxon>
        <taxon>Bacillati</taxon>
        <taxon>Actinomycetota</taxon>
        <taxon>Actinomycetes</taxon>
        <taxon>Bifidobacteriales</taxon>
        <taxon>Bifidobacteriaceae</taxon>
        <taxon>Bifidobacterium</taxon>
    </lineage>
</organism>
<proteinExistence type="predicted"/>
<sequence length="254" mass="28131">MERSQFEADSRLVEFCEVGGRLFTADDMELWNPQDAKTVTFPDWDTAFAYHDGAYSFADNVREMRSVLIDENGGRGASSSTKGAMKTFKFGHAPHKSGEDLGKTKFPAEFNDGEKTQSFDKALAKFRRKHADSDTEYAITVDEQGYVHQYRHGGSTAVQIAGRKGQMVIHNHPSGGAFSDSDLLSTAQTPAKGIVATGAKGSYIVRKTQKFKAKAFAKGVKTAQMQGTSYDDAVDKWLTANQKKYGYQYEFRKA</sequence>
<gene>
    <name evidence="1" type="ORF">Tam1G_0836</name>
</gene>
<evidence type="ECO:0000313" key="2">
    <source>
        <dbReference type="Proteomes" id="UP000234855"/>
    </source>
</evidence>